<name>A0A0R1JR53_9LACO</name>
<evidence type="ECO:0000313" key="2">
    <source>
        <dbReference type="EMBL" id="KRK70884.1"/>
    </source>
</evidence>
<dbReference type="PROSITE" id="PS51257">
    <property type="entry name" value="PROKAR_LIPOPROTEIN"/>
    <property type="match status" value="1"/>
</dbReference>
<sequence length="210" mass="23101">MRRSRFLVASLIVGGLLALAGCRDKPTRGEMGAAERVEARNLMASLTGVQSITVSHPELTKSEDTLPMSDVRLPDDYEETADVRVTLTDGSVIEIQGMGIFGVISEYADTDYAWRTKGLHSALVTFEAPVADGDEWLILNGKKYNLDPAEAVLTKPVVAWCKHHFGQTRGPVMVTDSTGHRRSLMLTARQLKAYHKWAQEESRNADLSGD</sequence>
<feature type="chain" id="PRO_5038948163" description="Lipoprotein" evidence="1">
    <location>
        <begin position="21"/>
        <end position="210"/>
    </location>
</feature>
<organism evidence="2 3">
    <name type="scientific">Lacticaseibacillus nasuensis JCM 17158</name>
    <dbReference type="NCBI Taxonomy" id="1291734"/>
    <lineage>
        <taxon>Bacteria</taxon>
        <taxon>Bacillati</taxon>
        <taxon>Bacillota</taxon>
        <taxon>Bacilli</taxon>
        <taxon>Lactobacillales</taxon>
        <taxon>Lactobacillaceae</taxon>
        <taxon>Lacticaseibacillus</taxon>
    </lineage>
</organism>
<gene>
    <name evidence="2" type="ORF">FD02_GL000065</name>
</gene>
<keyword evidence="1" id="KW-0732">Signal</keyword>
<keyword evidence="3" id="KW-1185">Reference proteome</keyword>
<dbReference type="Proteomes" id="UP000051804">
    <property type="component" value="Unassembled WGS sequence"/>
</dbReference>
<accession>A0A0R1JR53</accession>
<dbReference type="AlphaFoldDB" id="A0A0R1JR53"/>
<proteinExistence type="predicted"/>
<evidence type="ECO:0000256" key="1">
    <source>
        <dbReference type="SAM" id="SignalP"/>
    </source>
</evidence>
<evidence type="ECO:0008006" key="4">
    <source>
        <dbReference type="Google" id="ProtNLM"/>
    </source>
</evidence>
<dbReference type="STRING" id="1291734.FD02_GL000065"/>
<dbReference type="EMBL" id="AZDJ01000030">
    <property type="protein sequence ID" value="KRK70884.1"/>
    <property type="molecule type" value="Genomic_DNA"/>
</dbReference>
<reference evidence="2 3" key="1">
    <citation type="journal article" date="2015" name="Genome Announc.">
        <title>Expanding the biotechnology potential of lactobacilli through comparative genomics of 213 strains and associated genera.</title>
        <authorList>
            <person name="Sun Z."/>
            <person name="Harris H.M."/>
            <person name="McCann A."/>
            <person name="Guo C."/>
            <person name="Argimon S."/>
            <person name="Zhang W."/>
            <person name="Yang X."/>
            <person name="Jeffery I.B."/>
            <person name="Cooney J.C."/>
            <person name="Kagawa T.F."/>
            <person name="Liu W."/>
            <person name="Song Y."/>
            <person name="Salvetti E."/>
            <person name="Wrobel A."/>
            <person name="Rasinkangas P."/>
            <person name="Parkhill J."/>
            <person name="Rea M.C."/>
            <person name="O'Sullivan O."/>
            <person name="Ritari J."/>
            <person name="Douillard F.P."/>
            <person name="Paul Ross R."/>
            <person name="Yang R."/>
            <person name="Briner A.E."/>
            <person name="Felis G.E."/>
            <person name="de Vos W.M."/>
            <person name="Barrangou R."/>
            <person name="Klaenhammer T.R."/>
            <person name="Caufield P.W."/>
            <person name="Cui Y."/>
            <person name="Zhang H."/>
            <person name="O'Toole P.W."/>
        </authorList>
    </citation>
    <scope>NUCLEOTIDE SEQUENCE [LARGE SCALE GENOMIC DNA]</scope>
    <source>
        <strain evidence="2 3">JCM 17158</strain>
    </source>
</reference>
<feature type="signal peptide" evidence="1">
    <location>
        <begin position="1"/>
        <end position="20"/>
    </location>
</feature>
<comment type="caution">
    <text evidence="2">The sequence shown here is derived from an EMBL/GenBank/DDBJ whole genome shotgun (WGS) entry which is preliminary data.</text>
</comment>
<dbReference type="PATRIC" id="fig|1291734.4.peg.68"/>
<dbReference type="RefSeq" id="WP_054721869.1">
    <property type="nucleotide sequence ID" value="NZ_AZDJ01000030.1"/>
</dbReference>
<evidence type="ECO:0000313" key="3">
    <source>
        <dbReference type="Proteomes" id="UP000051804"/>
    </source>
</evidence>
<protein>
    <recommendedName>
        <fullName evidence="4">Lipoprotein</fullName>
    </recommendedName>
</protein>